<dbReference type="OrthoDB" id="5916942at2"/>
<keyword evidence="2" id="KW-1185">Reference proteome</keyword>
<comment type="caution">
    <text evidence="1">The sequence shown here is derived from an EMBL/GenBank/DDBJ whole genome shotgun (WGS) entry which is preliminary data.</text>
</comment>
<dbReference type="AlphaFoldDB" id="A0A545TJV1"/>
<dbReference type="Proteomes" id="UP000317839">
    <property type="component" value="Unassembled WGS sequence"/>
</dbReference>
<reference evidence="1 2" key="1">
    <citation type="submission" date="2019-06" db="EMBL/GenBank/DDBJ databases">
        <title>Draft genome of Aliikangiella marina GYP-15.</title>
        <authorList>
            <person name="Wang G."/>
        </authorList>
    </citation>
    <scope>NUCLEOTIDE SEQUENCE [LARGE SCALE GENOMIC DNA]</scope>
    <source>
        <strain evidence="1 2">GYP-15</strain>
    </source>
</reference>
<dbReference type="RefSeq" id="WP_142941013.1">
    <property type="nucleotide sequence ID" value="NZ_VIKR01000001.1"/>
</dbReference>
<sequence>MSQELGVSVKELYDEFLDEICGTEIVWGLANEEGWAVCDSNDFDGREAIPFWSNEHLAKLLCTGDWADYVPRPIPLEEFLDDWLHGMHEDEILVGTNWDDELVGPELEPLVILEDVLDEDD</sequence>
<gene>
    <name evidence="1" type="ORF">FLL45_05720</name>
</gene>
<protein>
    <submittedName>
        <fullName evidence="1">DUF2750 domain-containing protein</fullName>
    </submittedName>
</protein>
<name>A0A545TJV1_9GAMM</name>
<accession>A0A545TJV1</accession>
<dbReference type="EMBL" id="VIKR01000001">
    <property type="protein sequence ID" value="TQV77441.1"/>
    <property type="molecule type" value="Genomic_DNA"/>
</dbReference>
<dbReference type="InterPro" id="IPR021284">
    <property type="entry name" value="DUF2750"/>
</dbReference>
<evidence type="ECO:0000313" key="1">
    <source>
        <dbReference type="EMBL" id="TQV77441.1"/>
    </source>
</evidence>
<proteinExistence type="predicted"/>
<organism evidence="1 2">
    <name type="scientific">Aliikangiella marina</name>
    <dbReference type="NCBI Taxonomy" id="1712262"/>
    <lineage>
        <taxon>Bacteria</taxon>
        <taxon>Pseudomonadati</taxon>
        <taxon>Pseudomonadota</taxon>
        <taxon>Gammaproteobacteria</taxon>
        <taxon>Oceanospirillales</taxon>
        <taxon>Pleioneaceae</taxon>
        <taxon>Aliikangiella</taxon>
    </lineage>
</organism>
<dbReference type="Pfam" id="PF11042">
    <property type="entry name" value="DUF2750"/>
    <property type="match status" value="1"/>
</dbReference>
<evidence type="ECO:0000313" key="2">
    <source>
        <dbReference type="Proteomes" id="UP000317839"/>
    </source>
</evidence>